<dbReference type="AlphaFoldDB" id="V5G5S3"/>
<gene>
    <name evidence="12" type="ORF">PVAR5_6010</name>
</gene>
<keyword evidence="4" id="KW-0560">Oxidoreductase</keyword>
<evidence type="ECO:0000256" key="9">
    <source>
        <dbReference type="PIRSR" id="PIRSR000097-2"/>
    </source>
</evidence>
<dbReference type="FunCoup" id="V5G5S3">
    <property type="interactions" value="196"/>
</dbReference>
<dbReference type="InterPro" id="IPR023210">
    <property type="entry name" value="NADP_OxRdtase_dom"/>
</dbReference>
<evidence type="ECO:0000256" key="5">
    <source>
        <dbReference type="ARBA" id="ARBA00025065"/>
    </source>
</evidence>
<dbReference type="EMBL" id="BAUL01000193">
    <property type="protein sequence ID" value="GAD97336.1"/>
    <property type="molecule type" value="Genomic_DNA"/>
</dbReference>
<feature type="domain" description="NADP-dependent oxidoreductase" evidence="11">
    <location>
        <begin position="26"/>
        <end position="275"/>
    </location>
</feature>
<dbReference type="PROSITE" id="PS00062">
    <property type="entry name" value="ALDOKETO_REDUCTASE_2"/>
    <property type="match status" value="1"/>
</dbReference>
<dbReference type="GO" id="GO:0016616">
    <property type="term" value="F:oxidoreductase activity, acting on the CH-OH group of donors, NAD or NADP as acceptor"/>
    <property type="evidence" value="ECO:0007669"/>
    <property type="project" value="UniProtKB-ARBA"/>
</dbReference>
<dbReference type="EC" id="1.1.1.307" evidence="2"/>
<dbReference type="InterPro" id="IPR036812">
    <property type="entry name" value="NAD(P)_OxRdtase_dom_sf"/>
</dbReference>
<accession>V5G5S3</accession>
<dbReference type="Proteomes" id="UP000018001">
    <property type="component" value="Unassembled WGS sequence"/>
</dbReference>
<comment type="caution">
    <text evidence="12">The sequence shown here is derived from an EMBL/GenBank/DDBJ whole genome shotgun (WGS) entry which is preliminary data.</text>
</comment>
<dbReference type="SUPFAM" id="SSF51430">
    <property type="entry name" value="NAD(P)-linked oxidoreductase"/>
    <property type="match status" value="1"/>
</dbReference>
<evidence type="ECO:0000313" key="12">
    <source>
        <dbReference type="EMBL" id="GAD97336.1"/>
    </source>
</evidence>
<feature type="site" description="Lowers pKa of active site Tyr" evidence="10">
    <location>
        <position position="88"/>
    </location>
</feature>
<keyword evidence="13" id="KW-1185">Reference proteome</keyword>
<evidence type="ECO:0000313" key="13">
    <source>
        <dbReference type="Proteomes" id="UP000018001"/>
    </source>
</evidence>
<dbReference type="HOGENOM" id="CLU_023205_0_3_1"/>
<dbReference type="eggNOG" id="KOG1577">
    <property type="taxonomic scope" value="Eukaryota"/>
</dbReference>
<evidence type="ECO:0000256" key="3">
    <source>
        <dbReference type="ARBA" id="ARBA00022857"/>
    </source>
</evidence>
<comment type="function">
    <text evidence="5">Catalyzes the initial reaction in the xylose utilization pathway by reducing D-xylose into xylitol. Xylose is a major component of hemicelluloses such as xylan. Most fungi utilize D-xylose via three enzymatic reactions, xylose reductase (XR), xylitol dehydrogenase (XDH), and xylulokinase, to form xylulose 5-phosphate, which enters pentose phosphate pathway.</text>
</comment>
<dbReference type="InterPro" id="IPR044494">
    <property type="entry name" value="AKR3C2/3"/>
</dbReference>
<dbReference type="CDD" id="cd19120">
    <property type="entry name" value="AKR_AKR3C2-3"/>
    <property type="match status" value="1"/>
</dbReference>
<dbReference type="InterPro" id="IPR018170">
    <property type="entry name" value="Aldo/ket_reductase_CS"/>
</dbReference>
<dbReference type="OrthoDB" id="416253at2759"/>
<dbReference type="FunFam" id="3.20.20.100:FF:000002">
    <property type="entry name" value="2,5-diketo-D-gluconic acid reductase A"/>
    <property type="match status" value="1"/>
</dbReference>
<dbReference type="Pfam" id="PF00248">
    <property type="entry name" value="Aldo_ket_red"/>
    <property type="match status" value="1"/>
</dbReference>
<feature type="active site" description="Proton donor" evidence="8">
    <location>
        <position position="63"/>
    </location>
</feature>
<evidence type="ECO:0000259" key="11">
    <source>
        <dbReference type="Pfam" id="PF00248"/>
    </source>
</evidence>
<sequence>MANVIDSIPTVKLNDGTEIPVLGYGTGTAWYKKSPGAINRDLVEAVKRAIKLGYNHLDGAEVYGNEEELGLGIKESKVPREKLFVTTKVITNIADIPKAIDTSLKKLQLDYVDLYLIHAPFFAKSDEDLQKAWAEMEKVKESGKAKSIGVSNYQQKHLEATLKTAKIQPSINQIEFHPYLQHGNLVPFHKENSIATASYGPLTPVTRAAGGPLDSLLSTLAGKYAVSEGDILLRWSIQRGDVVISTSSKESRLNEYLRALLFRLTPKEVDDIAELGQQKHYRAFWQDKFAEDDRS</sequence>
<keyword evidence="3" id="KW-0521">NADP</keyword>
<comment type="catalytic activity">
    <reaction evidence="6">
        <text>xylitol + NADP(+) = D-xylose + NADPH + H(+)</text>
        <dbReference type="Rhea" id="RHEA:27445"/>
        <dbReference type="ChEBI" id="CHEBI:15378"/>
        <dbReference type="ChEBI" id="CHEBI:17151"/>
        <dbReference type="ChEBI" id="CHEBI:53455"/>
        <dbReference type="ChEBI" id="CHEBI:57783"/>
        <dbReference type="ChEBI" id="CHEBI:58349"/>
        <dbReference type="EC" id="1.1.1.307"/>
    </reaction>
</comment>
<dbReference type="PANTHER" id="PTHR43827">
    <property type="entry name" value="2,5-DIKETO-D-GLUCONIC ACID REDUCTASE"/>
    <property type="match status" value="1"/>
</dbReference>
<feature type="binding site" evidence="9">
    <location>
        <position position="118"/>
    </location>
    <ligand>
        <name>substrate</name>
    </ligand>
</feature>
<comment type="catalytic activity">
    <reaction evidence="7">
        <text>xylitol + NAD(+) = D-xylose + NADH + H(+)</text>
        <dbReference type="Rhea" id="RHEA:27441"/>
        <dbReference type="ChEBI" id="CHEBI:15378"/>
        <dbReference type="ChEBI" id="CHEBI:17151"/>
        <dbReference type="ChEBI" id="CHEBI:53455"/>
        <dbReference type="ChEBI" id="CHEBI:57540"/>
        <dbReference type="ChEBI" id="CHEBI:57945"/>
        <dbReference type="EC" id="1.1.1.307"/>
    </reaction>
</comment>
<dbReference type="InterPro" id="IPR020471">
    <property type="entry name" value="AKR"/>
</dbReference>
<organism evidence="12 13">
    <name type="scientific">Byssochlamys spectabilis (strain No. 5 / NBRC 109023)</name>
    <name type="common">Paecilomyces variotii</name>
    <dbReference type="NCBI Taxonomy" id="1356009"/>
    <lineage>
        <taxon>Eukaryota</taxon>
        <taxon>Fungi</taxon>
        <taxon>Dikarya</taxon>
        <taxon>Ascomycota</taxon>
        <taxon>Pezizomycotina</taxon>
        <taxon>Eurotiomycetes</taxon>
        <taxon>Eurotiomycetidae</taxon>
        <taxon>Eurotiales</taxon>
        <taxon>Thermoascaceae</taxon>
        <taxon>Paecilomyces</taxon>
    </lineage>
</organism>
<evidence type="ECO:0000256" key="8">
    <source>
        <dbReference type="PIRSR" id="PIRSR000097-1"/>
    </source>
</evidence>
<dbReference type="GO" id="GO:0016652">
    <property type="term" value="F:oxidoreductase activity, acting on NAD(P)H as acceptor"/>
    <property type="evidence" value="ECO:0007669"/>
    <property type="project" value="InterPro"/>
</dbReference>
<protein>
    <recommendedName>
        <fullName evidence="2">D-xylose reductase [NAD(P)H]</fullName>
        <ecNumber evidence="2">1.1.1.307</ecNumber>
    </recommendedName>
</protein>
<name>V5G5S3_BYSSN</name>
<comment type="similarity">
    <text evidence="1">Belongs to the aldo/keto reductase family.</text>
</comment>
<evidence type="ECO:0000256" key="7">
    <source>
        <dbReference type="ARBA" id="ARBA00049485"/>
    </source>
</evidence>
<evidence type="ECO:0000256" key="4">
    <source>
        <dbReference type="ARBA" id="ARBA00023002"/>
    </source>
</evidence>
<dbReference type="InParanoid" id="V5G5S3"/>
<evidence type="ECO:0000256" key="6">
    <source>
        <dbReference type="ARBA" id="ARBA00047534"/>
    </source>
</evidence>
<evidence type="ECO:0000256" key="2">
    <source>
        <dbReference type="ARBA" id="ARBA00012845"/>
    </source>
</evidence>
<evidence type="ECO:0000256" key="1">
    <source>
        <dbReference type="ARBA" id="ARBA00007905"/>
    </source>
</evidence>
<dbReference type="Gene3D" id="3.20.20.100">
    <property type="entry name" value="NADP-dependent oxidoreductase domain"/>
    <property type="match status" value="1"/>
</dbReference>
<dbReference type="PANTHER" id="PTHR43827:SF3">
    <property type="entry name" value="NADP-DEPENDENT OXIDOREDUCTASE DOMAIN-CONTAINING PROTEIN"/>
    <property type="match status" value="1"/>
</dbReference>
<evidence type="ECO:0000256" key="10">
    <source>
        <dbReference type="PIRSR" id="PIRSR000097-3"/>
    </source>
</evidence>
<dbReference type="PIRSF" id="PIRSF000097">
    <property type="entry name" value="AKR"/>
    <property type="match status" value="1"/>
</dbReference>
<proteinExistence type="inferred from homology"/>
<reference evidence="13" key="1">
    <citation type="journal article" date="2014" name="Genome Announc.">
        <title>Draft genome sequence of the formaldehyde-resistant fungus Byssochlamys spectabilis No. 5 (anamorph Paecilomyces variotii No. 5) (NBRC109023).</title>
        <authorList>
            <person name="Oka T."/>
            <person name="Ekino K."/>
            <person name="Fukuda K."/>
            <person name="Nomura Y."/>
        </authorList>
    </citation>
    <scope>NUCLEOTIDE SEQUENCE [LARGE SCALE GENOMIC DNA]</scope>
    <source>
        <strain evidence="13">No. 5 / NBRC 109023</strain>
    </source>
</reference>
<dbReference type="PRINTS" id="PR00069">
    <property type="entry name" value="ALDKETRDTASE"/>
</dbReference>